<protein>
    <submittedName>
        <fullName evidence="2">Uncharacterized protein</fullName>
    </submittedName>
</protein>
<evidence type="ECO:0000313" key="2">
    <source>
        <dbReference type="EMBL" id="BCL62298.1"/>
    </source>
</evidence>
<evidence type="ECO:0000256" key="1">
    <source>
        <dbReference type="SAM" id="MobiDB-lite"/>
    </source>
</evidence>
<gene>
    <name evidence="2" type="ORF">DGMP_29910</name>
</gene>
<keyword evidence="3" id="KW-1185">Reference proteome</keyword>
<sequence>MIKLWYTHVRDETMAPARMVSFMEQHVESCDICLQDPDIKAEIAKITELVLPESKIPKAIRQKNEKVEAPVVVVEETTTEEEETTETEIDEENLNLADDPDILSAPDV</sequence>
<evidence type="ECO:0000313" key="3">
    <source>
        <dbReference type="Proteomes" id="UP000826725"/>
    </source>
</evidence>
<dbReference type="EMBL" id="AP024086">
    <property type="protein sequence ID" value="BCL62298.1"/>
    <property type="molecule type" value="Genomic_DNA"/>
</dbReference>
<proteinExistence type="predicted"/>
<feature type="compositionally biased region" description="Acidic residues" evidence="1">
    <location>
        <begin position="77"/>
        <end position="101"/>
    </location>
</feature>
<organism evidence="2 3">
    <name type="scientific">Desulfomarina profundi</name>
    <dbReference type="NCBI Taxonomy" id="2772557"/>
    <lineage>
        <taxon>Bacteria</taxon>
        <taxon>Pseudomonadati</taxon>
        <taxon>Thermodesulfobacteriota</taxon>
        <taxon>Desulfobulbia</taxon>
        <taxon>Desulfobulbales</taxon>
        <taxon>Desulfobulbaceae</taxon>
        <taxon>Desulfomarina</taxon>
    </lineage>
</organism>
<accession>A0A8D5JEB4</accession>
<reference evidence="2" key="1">
    <citation type="submission" date="2020-09" db="EMBL/GenBank/DDBJ databases">
        <title>Desulfogranum mesoprofundum gen. nov., sp. nov., a novel mesophilic, sulfate-reducing chemolithoautotroph isolated from a deep-sea hydrothermal vent chimney in the Suiyo Seamount.</title>
        <authorList>
            <person name="Hashimoto Y."/>
            <person name="Nakagawa S."/>
        </authorList>
    </citation>
    <scope>NUCLEOTIDE SEQUENCE</scope>
    <source>
        <strain evidence="2">KT2</strain>
    </source>
</reference>
<dbReference type="RefSeq" id="WP_228854668.1">
    <property type="nucleotide sequence ID" value="NZ_AP024086.1"/>
</dbReference>
<name>A0A8D5JEB4_9BACT</name>
<dbReference type="Proteomes" id="UP000826725">
    <property type="component" value="Chromosome"/>
</dbReference>
<dbReference type="KEGG" id="dbk:DGMP_29910"/>
<dbReference type="AlphaFoldDB" id="A0A8D5JEB4"/>
<feature type="region of interest" description="Disordered" evidence="1">
    <location>
        <begin position="75"/>
        <end position="108"/>
    </location>
</feature>